<reference evidence="4" key="1">
    <citation type="submission" date="2022-10" db="EMBL/GenBank/DDBJ databases">
        <title>Genome assembly of Pristionchus species.</title>
        <authorList>
            <person name="Yoshida K."/>
            <person name="Sommer R.J."/>
        </authorList>
    </citation>
    <scope>NUCLEOTIDE SEQUENCE [LARGE SCALE GENOMIC DNA]</scope>
    <source>
        <strain evidence="4">RS5460</strain>
    </source>
</reference>
<feature type="non-terminal residue" evidence="3">
    <location>
        <position position="1"/>
    </location>
</feature>
<comment type="caution">
    <text evidence="3">The sequence shown here is derived from an EMBL/GenBank/DDBJ whole genome shotgun (WGS) entry which is preliminary data.</text>
</comment>
<gene>
    <name evidence="3" type="ORF">PMAYCL1PPCAC_26242</name>
</gene>
<dbReference type="Proteomes" id="UP001328107">
    <property type="component" value="Unassembled WGS sequence"/>
</dbReference>
<feature type="non-terminal residue" evidence="3">
    <location>
        <position position="86"/>
    </location>
</feature>
<evidence type="ECO:0000313" key="4">
    <source>
        <dbReference type="Proteomes" id="UP001328107"/>
    </source>
</evidence>
<evidence type="ECO:0000259" key="2">
    <source>
        <dbReference type="Pfam" id="PF10328"/>
    </source>
</evidence>
<dbReference type="SUPFAM" id="SSF81321">
    <property type="entry name" value="Family A G protein-coupled receptor-like"/>
    <property type="match status" value="1"/>
</dbReference>
<dbReference type="Pfam" id="PF10328">
    <property type="entry name" value="7TM_GPCR_Srx"/>
    <property type="match status" value="1"/>
</dbReference>
<name>A0AAN5D5F3_9BILA</name>
<feature type="domain" description="7TM GPCR serpentine receptor class x (Srx)" evidence="2">
    <location>
        <begin position="7"/>
        <end position="56"/>
    </location>
</feature>
<sequence>ALLELVFLMSLNRFVIIFLPSYSILYESRPIQYIVSALIWIFSIIGAGGYCVGKCERHIYTDGTFMDTCHRSFGRNRSFPEYANNP</sequence>
<organism evidence="3 4">
    <name type="scientific">Pristionchus mayeri</name>
    <dbReference type="NCBI Taxonomy" id="1317129"/>
    <lineage>
        <taxon>Eukaryota</taxon>
        <taxon>Metazoa</taxon>
        <taxon>Ecdysozoa</taxon>
        <taxon>Nematoda</taxon>
        <taxon>Chromadorea</taxon>
        <taxon>Rhabditida</taxon>
        <taxon>Rhabditina</taxon>
        <taxon>Diplogasteromorpha</taxon>
        <taxon>Diplogasteroidea</taxon>
        <taxon>Neodiplogasteridae</taxon>
        <taxon>Pristionchus</taxon>
    </lineage>
</organism>
<dbReference type="AlphaFoldDB" id="A0AAN5D5F3"/>
<keyword evidence="1" id="KW-0472">Membrane</keyword>
<dbReference type="InterPro" id="IPR019430">
    <property type="entry name" value="7TM_GPCR_serpentine_rcpt_Srx"/>
</dbReference>
<keyword evidence="1" id="KW-0812">Transmembrane</keyword>
<keyword evidence="4" id="KW-1185">Reference proteome</keyword>
<feature type="transmembrane region" description="Helical" evidence="1">
    <location>
        <begin position="5"/>
        <end position="25"/>
    </location>
</feature>
<dbReference type="EMBL" id="BTRK01000005">
    <property type="protein sequence ID" value="GMR56047.1"/>
    <property type="molecule type" value="Genomic_DNA"/>
</dbReference>
<evidence type="ECO:0000256" key="1">
    <source>
        <dbReference type="SAM" id="Phobius"/>
    </source>
</evidence>
<proteinExistence type="predicted"/>
<accession>A0AAN5D5F3</accession>
<keyword evidence="1" id="KW-1133">Transmembrane helix</keyword>
<feature type="transmembrane region" description="Helical" evidence="1">
    <location>
        <begin position="31"/>
        <end position="52"/>
    </location>
</feature>
<evidence type="ECO:0000313" key="3">
    <source>
        <dbReference type="EMBL" id="GMR56047.1"/>
    </source>
</evidence>
<protein>
    <recommendedName>
        <fullName evidence="2">7TM GPCR serpentine receptor class x (Srx) domain-containing protein</fullName>
    </recommendedName>
</protein>